<dbReference type="PRINTS" id="PR00032">
    <property type="entry name" value="HTHARAC"/>
</dbReference>
<dbReference type="SMART" id="SM00342">
    <property type="entry name" value="HTH_ARAC"/>
    <property type="match status" value="1"/>
</dbReference>
<comment type="caution">
    <text evidence="6">The sequence shown here is derived from an EMBL/GenBank/DDBJ whole genome shotgun (WGS) entry which is preliminary data.</text>
</comment>
<keyword evidence="1" id="KW-0805">Transcription regulation</keyword>
<dbReference type="Pfam" id="PF07883">
    <property type="entry name" value="Cupin_2"/>
    <property type="match status" value="1"/>
</dbReference>
<dbReference type="Gene3D" id="2.60.120.10">
    <property type="entry name" value="Jelly Rolls"/>
    <property type="match status" value="1"/>
</dbReference>
<dbReference type="PROSITE" id="PS01124">
    <property type="entry name" value="HTH_ARAC_FAMILY_2"/>
    <property type="match status" value="1"/>
</dbReference>
<dbReference type="Gene3D" id="1.10.10.60">
    <property type="entry name" value="Homeodomain-like"/>
    <property type="match status" value="2"/>
</dbReference>
<reference evidence="6 7" key="1">
    <citation type="submission" date="2024-09" db="EMBL/GenBank/DDBJ databases">
        <authorList>
            <person name="Sun Q."/>
            <person name="Mori K."/>
        </authorList>
    </citation>
    <scope>NUCLEOTIDE SEQUENCE [LARGE SCALE GENOMIC DNA]</scope>
    <source>
        <strain evidence="6 7">CCM 7759</strain>
    </source>
</reference>
<evidence type="ECO:0000313" key="6">
    <source>
        <dbReference type="EMBL" id="MFC0211640.1"/>
    </source>
</evidence>
<sequence>MTELRDTADRTSGTPAGTSACTPAGTPAGAQASRRASTPASASASTPAGTMAGTLASTPAAARCRAGAGEGFSLYRPALTAGFYQPKIEAYYYTQWDGYEMPLHAHNRAEIMYVISGQCEVHTERERIALKKGEFVLLDGNVAHRLLVSKDVSCRMLNIEFLFVEEPGTSFPPLRELAFGDPAVAEFLSEPAPVLVLKDPNDVYHTLKTLVLQLDHPEPGRELMVRLLFSQLLLQVARLTVKARSRETMPGEAYVRQAIRYIHQHYDCELQVKDIAAAVNVHPGYLHRIFKAQTGVTVLDYVTGYRIDKAKMLLAKADIPITEISDYIGLSSRQYFSAVFKKVTGQTPLEYRNSVRASSWS</sequence>
<organism evidence="6 7">
    <name type="scientific">Paenibacillus chartarius</name>
    <dbReference type="NCBI Taxonomy" id="747481"/>
    <lineage>
        <taxon>Bacteria</taxon>
        <taxon>Bacillati</taxon>
        <taxon>Bacillota</taxon>
        <taxon>Bacilli</taxon>
        <taxon>Bacillales</taxon>
        <taxon>Paenibacillaceae</taxon>
        <taxon>Paenibacillus</taxon>
    </lineage>
</organism>
<dbReference type="PROSITE" id="PS00041">
    <property type="entry name" value="HTH_ARAC_FAMILY_1"/>
    <property type="match status" value="1"/>
</dbReference>
<evidence type="ECO:0000256" key="4">
    <source>
        <dbReference type="SAM" id="MobiDB-lite"/>
    </source>
</evidence>
<dbReference type="InterPro" id="IPR018060">
    <property type="entry name" value="HTH_AraC"/>
</dbReference>
<dbReference type="InterPro" id="IPR013096">
    <property type="entry name" value="Cupin_2"/>
</dbReference>
<evidence type="ECO:0000256" key="3">
    <source>
        <dbReference type="ARBA" id="ARBA00023163"/>
    </source>
</evidence>
<dbReference type="Proteomes" id="UP001589776">
    <property type="component" value="Unassembled WGS sequence"/>
</dbReference>
<evidence type="ECO:0000256" key="1">
    <source>
        <dbReference type="ARBA" id="ARBA00023015"/>
    </source>
</evidence>
<feature type="region of interest" description="Disordered" evidence="4">
    <location>
        <begin position="1"/>
        <end position="50"/>
    </location>
</feature>
<dbReference type="InterPro" id="IPR018062">
    <property type="entry name" value="HTH_AraC-typ_CS"/>
</dbReference>
<dbReference type="RefSeq" id="WP_377468625.1">
    <property type="nucleotide sequence ID" value="NZ_JBHLWN010000021.1"/>
</dbReference>
<feature type="compositionally biased region" description="Polar residues" evidence="4">
    <location>
        <begin position="10"/>
        <end position="21"/>
    </location>
</feature>
<accession>A0ABV6DG67</accession>
<protein>
    <submittedName>
        <fullName evidence="6">Helix-turn-helix domain-containing protein</fullName>
    </submittedName>
</protein>
<keyword evidence="3" id="KW-0804">Transcription</keyword>
<name>A0ABV6DG67_9BACL</name>
<evidence type="ECO:0000259" key="5">
    <source>
        <dbReference type="PROSITE" id="PS01124"/>
    </source>
</evidence>
<evidence type="ECO:0000256" key="2">
    <source>
        <dbReference type="ARBA" id="ARBA00023125"/>
    </source>
</evidence>
<dbReference type="InterPro" id="IPR014710">
    <property type="entry name" value="RmlC-like_jellyroll"/>
</dbReference>
<dbReference type="Pfam" id="PF12833">
    <property type="entry name" value="HTH_18"/>
    <property type="match status" value="1"/>
</dbReference>
<keyword evidence="2" id="KW-0238">DNA-binding</keyword>
<dbReference type="SUPFAM" id="SSF46689">
    <property type="entry name" value="Homeodomain-like"/>
    <property type="match status" value="2"/>
</dbReference>
<dbReference type="PANTHER" id="PTHR43280">
    <property type="entry name" value="ARAC-FAMILY TRANSCRIPTIONAL REGULATOR"/>
    <property type="match status" value="1"/>
</dbReference>
<gene>
    <name evidence="6" type="ORF">ACFFK0_04095</name>
</gene>
<dbReference type="SUPFAM" id="SSF51182">
    <property type="entry name" value="RmlC-like cupins"/>
    <property type="match status" value="1"/>
</dbReference>
<feature type="compositionally biased region" description="Low complexity" evidence="4">
    <location>
        <begin position="32"/>
        <end position="48"/>
    </location>
</feature>
<dbReference type="PANTHER" id="PTHR43280:SF28">
    <property type="entry name" value="HTH-TYPE TRANSCRIPTIONAL ACTIVATOR RHAS"/>
    <property type="match status" value="1"/>
</dbReference>
<dbReference type="InterPro" id="IPR011051">
    <property type="entry name" value="RmlC_Cupin_sf"/>
</dbReference>
<proteinExistence type="predicted"/>
<dbReference type="PROSITE" id="PS51257">
    <property type="entry name" value="PROKAR_LIPOPROTEIN"/>
    <property type="match status" value="1"/>
</dbReference>
<feature type="domain" description="HTH araC/xylS-type" evidence="5">
    <location>
        <begin position="256"/>
        <end position="354"/>
    </location>
</feature>
<dbReference type="InterPro" id="IPR020449">
    <property type="entry name" value="Tscrpt_reg_AraC-type_HTH"/>
</dbReference>
<dbReference type="InterPro" id="IPR009057">
    <property type="entry name" value="Homeodomain-like_sf"/>
</dbReference>
<keyword evidence="7" id="KW-1185">Reference proteome</keyword>
<evidence type="ECO:0000313" key="7">
    <source>
        <dbReference type="Proteomes" id="UP001589776"/>
    </source>
</evidence>
<dbReference type="EMBL" id="JBHLWN010000021">
    <property type="protein sequence ID" value="MFC0211640.1"/>
    <property type="molecule type" value="Genomic_DNA"/>
</dbReference>